<keyword evidence="3" id="KW-0378">Hydrolase</keyword>
<dbReference type="SUPFAM" id="SSF56601">
    <property type="entry name" value="beta-lactamase/transpeptidase-like"/>
    <property type="match status" value="1"/>
</dbReference>
<dbReference type="EMBL" id="JALPQF010000002">
    <property type="protein sequence ID" value="MCK8479588.1"/>
    <property type="molecule type" value="Genomic_DNA"/>
</dbReference>
<dbReference type="InterPro" id="IPR050491">
    <property type="entry name" value="AmpC-like"/>
</dbReference>
<dbReference type="RefSeq" id="WP_248411876.1">
    <property type="nucleotide sequence ID" value="NZ_JALPQF010000002.1"/>
</dbReference>
<evidence type="ECO:0000313" key="3">
    <source>
        <dbReference type="EMBL" id="MCK8479588.1"/>
    </source>
</evidence>
<evidence type="ECO:0000256" key="1">
    <source>
        <dbReference type="SAM" id="SignalP"/>
    </source>
</evidence>
<proteinExistence type="predicted"/>
<comment type="caution">
    <text evidence="3">The sequence shown here is derived from an EMBL/GenBank/DDBJ whole genome shotgun (WGS) entry which is preliminary data.</text>
</comment>
<dbReference type="Gene3D" id="1.25.40.10">
    <property type="entry name" value="Tetratricopeptide repeat domain"/>
    <property type="match status" value="1"/>
</dbReference>
<sequence length="499" mass="56343">MTFLKQLVLVCLVSACFFSCKTDTETSINQTASFNTFIDAMKAEGLSTGNILVYENGEVVFKSSNGLRSISPVDSLDVNSQFRLASVSKQFTGMAIMKLKEAGQLDYDQKVNTILTDFPYDHITIRQLLHHTSGLTDYERVIANNFVKEDTTKQYILGNDEILDVFYHVNPELDFQPGDKWEYSNTGYLVLASIVEKISGQHFRTFLKEQITDPIGMNNTVLYQYQIAPDQKMPHRVFGYGLALNQKDFILNDYNIVNDVRGDGGIYSTLEDLYKWNMALANQTIISKAYLDEAWTSGKTNDGENTGYGFGWFLDYNPGEPKVVSHSGGWVGFATFLHNEVDAKNGFVILTNDSGENFGTIYDNVKRITAGENYQAPRKSVYKEMAKRIYDNDVKDAIRFYHEVKTDTIAYDVSEGDNNRLGYLLLNENKVDDALAVFKLNTVEFPKSANVYDSYADALLIQGDSINALKNFEKCYEMDNTLMYAKEKADALEKALSKS</sequence>
<dbReference type="InterPro" id="IPR011990">
    <property type="entry name" value="TPR-like_helical_dom_sf"/>
</dbReference>
<dbReference type="GO" id="GO:0016787">
    <property type="term" value="F:hydrolase activity"/>
    <property type="evidence" value="ECO:0007669"/>
    <property type="project" value="UniProtKB-KW"/>
</dbReference>
<dbReference type="SUPFAM" id="SSF48452">
    <property type="entry name" value="TPR-like"/>
    <property type="match status" value="1"/>
</dbReference>
<name>A0ABT0H5F3_9FLAO</name>
<dbReference type="PROSITE" id="PS51257">
    <property type="entry name" value="PROKAR_LIPOPROTEIN"/>
    <property type="match status" value="1"/>
</dbReference>
<dbReference type="InterPro" id="IPR012338">
    <property type="entry name" value="Beta-lactam/transpept-like"/>
</dbReference>
<dbReference type="PANTHER" id="PTHR46825">
    <property type="entry name" value="D-ALANYL-D-ALANINE-CARBOXYPEPTIDASE/ENDOPEPTIDASE AMPH"/>
    <property type="match status" value="1"/>
</dbReference>
<organism evidence="3 4">
    <name type="scientific">Psychroserpens algicola</name>
    <dbReference type="NCBI Taxonomy" id="1719034"/>
    <lineage>
        <taxon>Bacteria</taxon>
        <taxon>Pseudomonadati</taxon>
        <taxon>Bacteroidota</taxon>
        <taxon>Flavobacteriia</taxon>
        <taxon>Flavobacteriales</taxon>
        <taxon>Flavobacteriaceae</taxon>
        <taxon>Psychroserpens</taxon>
    </lineage>
</organism>
<dbReference type="Proteomes" id="UP001203687">
    <property type="component" value="Unassembled WGS sequence"/>
</dbReference>
<evidence type="ECO:0000313" key="4">
    <source>
        <dbReference type="Proteomes" id="UP001203687"/>
    </source>
</evidence>
<feature type="signal peptide" evidence="1">
    <location>
        <begin position="1"/>
        <end position="21"/>
    </location>
</feature>
<dbReference type="PANTHER" id="PTHR46825:SF9">
    <property type="entry name" value="BETA-LACTAMASE-RELATED DOMAIN-CONTAINING PROTEIN"/>
    <property type="match status" value="1"/>
</dbReference>
<dbReference type="Gene3D" id="3.40.710.10">
    <property type="entry name" value="DD-peptidase/beta-lactamase superfamily"/>
    <property type="match status" value="1"/>
</dbReference>
<reference evidence="3" key="1">
    <citation type="submission" date="2022-04" db="EMBL/GenBank/DDBJ databases">
        <authorList>
            <person name="Ren T."/>
        </authorList>
    </citation>
    <scope>NUCLEOTIDE SEQUENCE</scope>
    <source>
        <strain evidence="3">F63249</strain>
    </source>
</reference>
<dbReference type="Pfam" id="PF00144">
    <property type="entry name" value="Beta-lactamase"/>
    <property type="match status" value="1"/>
</dbReference>
<keyword evidence="1" id="KW-0732">Signal</keyword>
<gene>
    <name evidence="3" type="ORF">MUY34_03090</name>
</gene>
<feature type="domain" description="Beta-lactamase-related" evidence="2">
    <location>
        <begin position="37"/>
        <end position="364"/>
    </location>
</feature>
<keyword evidence="4" id="KW-1185">Reference proteome</keyword>
<feature type="chain" id="PRO_5046466881" evidence="1">
    <location>
        <begin position="22"/>
        <end position="499"/>
    </location>
</feature>
<dbReference type="InterPro" id="IPR001466">
    <property type="entry name" value="Beta-lactam-related"/>
</dbReference>
<protein>
    <submittedName>
        <fullName evidence="3">Serine hydrolase</fullName>
    </submittedName>
</protein>
<accession>A0ABT0H5F3</accession>
<evidence type="ECO:0000259" key="2">
    <source>
        <dbReference type="Pfam" id="PF00144"/>
    </source>
</evidence>